<dbReference type="GO" id="GO:0005975">
    <property type="term" value="P:carbohydrate metabolic process"/>
    <property type="evidence" value="ECO:0007669"/>
    <property type="project" value="InterPro"/>
</dbReference>
<evidence type="ECO:0008006" key="3">
    <source>
        <dbReference type="Google" id="ProtNLM"/>
    </source>
</evidence>
<dbReference type="AlphaFoldDB" id="A0A174F477"/>
<sequence length="957" mass="109972">MHLRGNVIYNTWENFWKKAYKSSYFRAQYDETSERTDWSLSERQLFTQSNGRTLLGQDTMGRLHFLCTPHDKIYAVPSGGTDLGGQFKGYIGQYYQNDTALLLGKMKYDLELDNGLMISGANKQSWTTYYDDFLPVTATEHPELETRIFSFAPILEKEAVPASSIHPVPGPAGAFYCIEVKNISGCKMKGKLRLSFDQKFVNQFEHYGKYFDDYTVTPYKSEWDQKLLVLWHPEACAAIQLLDSVCEGQGDNPRIYVPFELKANESRTFTTVIALTPKREEIYSALGTLYQHTPLEWLNVTDDFWKERFGKITTDIRENQEAGEKYRDMQVRFILDNFNCLSFREDGSLLTNWQGAPSHSLSRLWGIDITPDVVSVMYAVPEVGKSAMFYLAERNRPRYSLYSDHSMFYYISLLVIAGKYLELTGDEKFFRDHPELVAAIDEIYDGMMKHKHKEKALISSRYASDLIVFCKYDYGANVQCYYALKSYRRILKLLERDATDVDRFMEQMKADMKELMEGSGPFGRQITGGNNLGENEERFYIQDDLNYYGGEDTATVMAPLYGLYEFDYEPYVNLHRYARSMYITNYDPEFQTMRELHFGMNPSATGCTLKLGGSLTRQEMLDNLNLLYERLDETGSLFWWPRATNKKRCLTRCSQGQGAWIQQSIEQWFGLRMDGTQKTLVIKPQGLLSGYKLQKTHLGAYVFDIEYREEKGKTVINIKNYNEEAIKVIFEVRKYGAGAQGECRKVEELVLAGALVEKEFVTETMAVQETDIAGAECSTMTEDGILFSPYGIIMPKLYNSDCGIFLFRYLISQSTDTEWKNAEVKIEVPDGWKVQYKQFYHWDYQPVFSDNKAVCMVGEVPQNTHKVAGFYISLPDELAGGEKSVMLSEHPFPQDTQHKMKQVTLYVEGQKTQAAGVISASLETDGKQCKVSEIPVLILSKEDYADALDKMYHGTKK</sequence>
<name>A0A174F477_9FIRM</name>
<dbReference type="InterPro" id="IPR008928">
    <property type="entry name" value="6-hairpin_glycosidase_sf"/>
</dbReference>
<gene>
    <name evidence="1" type="ORF">ERS852476_02848</name>
</gene>
<protein>
    <recommendedName>
        <fullName evidence="3">Cellobiose phosphorylase</fullName>
    </recommendedName>
</protein>
<dbReference type="EMBL" id="CYZP01000028">
    <property type="protein sequence ID" value="CUO42985.1"/>
    <property type="molecule type" value="Genomic_DNA"/>
</dbReference>
<accession>A0A174F477</accession>
<dbReference type="SUPFAM" id="SSF48208">
    <property type="entry name" value="Six-hairpin glycosidases"/>
    <property type="match status" value="1"/>
</dbReference>
<proteinExistence type="predicted"/>
<evidence type="ECO:0000313" key="2">
    <source>
        <dbReference type="Proteomes" id="UP000095645"/>
    </source>
</evidence>
<dbReference type="Proteomes" id="UP000095645">
    <property type="component" value="Unassembled WGS sequence"/>
</dbReference>
<reference evidence="1 2" key="1">
    <citation type="submission" date="2015-09" db="EMBL/GenBank/DDBJ databases">
        <authorList>
            <consortium name="Pathogen Informatics"/>
        </authorList>
    </citation>
    <scope>NUCLEOTIDE SEQUENCE [LARGE SCALE GENOMIC DNA]</scope>
    <source>
        <strain evidence="1 2">2789STDY5834861</strain>
    </source>
</reference>
<evidence type="ECO:0000313" key="1">
    <source>
        <dbReference type="EMBL" id="CUO42985.1"/>
    </source>
</evidence>
<dbReference type="RefSeq" id="WP_055058546.1">
    <property type="nucleotide sequence ID" value="NZ_CYZP01000028.1"/>
</dbReference>
<organism evidence="1 2">
    <name type="scientific">Blautia obeum</name>
    <dbReference type="NCBI Taxonomy" id="40520"/>
    <lineage>
        <taxon>Bacteria</taxon>
        <taxon>Bacillati</taxon>
        <taxon>Bacillota</taxon>
        <taxon>Clostridia</taxon>
        <taxon>Lachnospirales</taxon>
        <taxon>Lachnospiraceae</taxon>
        <taxon>Blautia</taxon>
    </lineage>
</organism>